<organism evidence="1 2">
    <name type="scientific">Colletotrichum plurivorum</name>
    <dbReference type="NCBI Taxonomy" id="2175906"/>
    <lineage>
        <taxon>Eukaryota</taxon>
        <taxon>Fungi</taxon>
        <taxon>Dikarya</taxon>
        <taxon>Ascomycota</taxon>
        <taxon>Pezizomycotina</taxon>
        <taxon>Sordariomycetes</taxon>
        <taxon>Hypocreomycetidae</taxon>
        <taxon>Glomerellales</taxon>
        <taxon>Glomerellaceae</taxon>
        <taxon>Colletotrichum</taxon>
        <taxon>Colletotrichum orchidearum species complex</taxon>
    </lineage>
</organism>
<dbReference type="Proteomes" id="UP000654918">
    <property type="component" value="Unassembled WGS sequence"/>
</dbReference>
<keyword evidence="2" id="KW-1185">Reference proteome</keyword>
<reference evidence="1" key="1">
    <citation type="journal article" date="2020" name="Phytopathology">
        <title>Genome Sequence Resources of Colletotrichum truncatum, C. plurivorum, C. musicola, and C. sojae: Four Species Pathogenic to Soybean (Glycine max).</title>
        <authorList>
            <person name="Rogerio F."/>
            <person name="Boufleur T.R."/>
            <person name="Ciampi-Guillardi M."/>
            <person name="Sukno S.A."/>
            <person name="Thon M.R."/>
            <person name="Massola Junior N.S."/>
            <person name="Baroncelli R."/>
        </authorList>
    </citation>
    <scope>NUCLEOTIDE SEQUENCE</scope>
    <source>
        <strain evidence="1">LFN00145</strain>
    </source>
</reference>
<name>A0A8H6IZF9_9PEZI</name>
<proteinExistence type="predicted"/>
<dbReference type="EMBL" id="WIGO01000881">
    <property type="protein sequence ID" value="KAF6803587.1"/>
    <property type="molecule type" value="Genomic_DNA"/>
</dbReference>
<dbReference type="AlphaFoldDB" id="A0A8H6IZF9"/>
<evidence type="ECO:0000313" key="1">
    <source>
        <dbReference type="EMBL" id="KAF6803587.1"/>
    </source>
</evidence>
<accession>A0A8H6IZF9</accession>
<gene>
    <name evidence="1" type="ORF">CPLU01_16107</name>
</gene>
<sequence length="43" mass="4587">MIAKGELKVKVHVTESIDQAAEGFVGMLTGKNFGKAVLKIAQE</sequence>
<protein>
    <submittedName>
        <fullName evidence="1">Zinc-binding dehydrogenase</fullName>
    </submittedName>
</protein>
<dbReference type="Gene3D" id="3.90.180.10">
    <property type="entry name" value="Medium-chain alcohol dehydrogenases, catalytic domain"/>
    <property type="match status" value="1"/>
</dbReference>
<comment type="caution">
    <text evidence="1">The sequence shown here is derived from an EMBL/GenBank/DDBJ whole genome shotgun (WGS) entry which is preliminary data.</text>
</comment>
<evidence type="ECO:0000313" key="2">
    <source>
        <dbReference type="Proteomes" id="UP000654918"/>
    </source>
</evidence>